<dbReference type="PANTHER" id="PTHR33415:SF4">
    <property type="entry name" value="DCL PROTEIN (DUF3223)"/>
    <property type="match status" value="1"/>
</dbReference>
<dbReference type="Proteomes" id="UP001293593">
    <property type="component" value="Unassembled WGS sequence"/>
</dbReference>
<keyword evidence="6" id="KW-1185">Reference proteome</keyword>
<evidence type="ECO:0000256" key="2">
    <source>
        <dbReference type="ARBA" id="ARBA00022528"/>
    </source>
</evidence>
<dbReference type="GO" id="GO:0009507">
    <property type="term" value="C:chloroplast"/>
    <property type="evidence" value="ECO:0007669"/>
    <property type="project" value="UniProtKB-SubCell"/>
</dbReference>
<comment type="subcellular location">
    <subcellularLocation>
        <location evidence="1">Plastid</location>
        <location evidence="1">Chloroplast</location>
    </subcellularLocation>
</comment>
<evidence type="ECO:0008006" key="7">
    <source>
        <dbReference type="Google" id="ProtNLM"/>
    </source>
</evidence>
<accession>A0AAE1K1P8</accession>
<keyword evidence="4" id="KW-0809">Transit peptide</keyword>
<gene>
    <name evidence="5" type="ORF">QN277_028781</name>
</gene>
<dbReference type="EMBL" id="JAWXYG010000009">
    <property type="protein sequence ID" value="KAK4263359.1"/>
    <property type="molecule type" value="Genomic_DNA"/>
</dbReference>
<sequence length="195" mass="22390">MAGPLLLRDVLLYRFQLQKFRPFVAGISVNVTPNRLFCSASTAPVWAQTDEKASHSAQISKLPDDPSDAEWKEKAKDIMKDINPMVRLAKDILHSGRYMVGEQLTDEDEQVVVDKLLAYHPHYEDKIGCGLESVMVDRHPMFSHSKCLFVVRTDGGQIDFSYRKCLHEYIRNKYPSHAERFIQEHLKHGFGGWQS</sequence>
<dbReference type="GO" id="GO:1901259">
    <property type="term" value="P:chloroplast rRNA processing"/>
    <property type="evidence" value="ECO:0007669"/>
    <property type="project" value="TreeGrafter"/>
</dbReference>
<evidence type="ECO:0000256" key="4">
    <source>
        <dbReference type="ARBA" id="ARBA00022946"/>
    </source>
</evidence>
<evidence type="ECO:0000313" key="6">
    <source>
        <dbReference type="Proteomes" id="UP001293593"/>
    </source>
</evidence>
<evidence type="ECO:0000256" key="1">
    <source>
        <dbReference type="ARBA" id="ARBA00004229"/>
    </source>
</evidence>
<dbReference type="AlphaFoldDB" id="A0AAE1K1P8"/>
<evidence type="ECO:0000256" key="3">
    <source>
        <dbReference type="ARBA" id="ARBA00022640"/>
    </source>
</evidence>
<dbReference type="Gene3D" id="3.10.450.40">
    <property type="match status" value="1"/>
</dbReference>
<reference evidence="5" key="1">
    <citation type="submission" date="2023-10" db="EMBL/GenBank/DDBJ databases">
        <title>Chromosome-level genome of the transformable northern wattle, Acacia crassicarpa.</title>
        <authorList>
            <person name="Massaro I."/>
            <person name="Sinha N.R."/>
            <person name="Poethig S."/>
            <person name="Leichty A.R."/>
        </authorList>
    </citation>
    <scope>NUCLEOTIDE SEQUENCE</scope>
    <source>
        <strain evidence="5">Acra3RX</strain>
        <tissue evidence="5">Leaf</tissue>
    </source>
</reference>
<comment type="caution">
    <text evidence="5">The sequence shown here is derived from an EMBL/GenBank/DDBJ whole genome shotgun (WGS) entry which is preliminary data.</text>
</comment>
<dbReference type="InterPro" id="IPR044673">
    <property type="entry name" value="DCL-like"/>
</dbReference>
<proteinExistence type="predicted"/>
<keyword evidence="2" id="KW-0150">Chloroplast</keyword>
<organism evidence="5 6">
    <name type="scientific">Acacia crassicarpa</name>
    <name type="common">northern wattle</name>
    <dbReference type="NCBI Taxonomy" id="499986"/>
    <lineage>
        <taxon>Eukaryota</taxon>
        <taxon>Viridiplantae</taxon>
        <taxon>Streptophyta</taxon>
        <taxon>Embryophyta</taxon>
        <taxon>Tracheophyta</taxon>
        <taxon>Spermatophyta</taxon>
        <taxon>Magnoliopsida</taxon>
        <taxon>eudicotyledons</taxon>
        <taxon>Gunneridae</taxon>
        <taxon>Pentapetalae</taxon>
        <taxon>rosids</taxon>
        <taxon>fabids</taxon>
        <taxon>Fabales</taxon>
        <taxon>Fabaceae</taxon>
        <taxon>Caesalpinioideae</taxon>
        <taxon>mimosoid clade</taxon>
        <taxon>Acacieae</taxon>
        <taxon>Acacia</taxon>
    </lineage>
</organism>
<name>A0AAE1K1P8_9FABA</name>
<dbReference type="Pfam" id="PF11523">
    <property type="entry name" value="DUF3223"/>
    <property type="match status" value="1"/>
</dbReference>
<dbReference type="FunFam" id="3.10.450.40:FF:000008">
    <property type="entry name" value="Protein DCL, chloroplastic"/>
    <property type="match status" value="1"/>
</dbReference>
<evidence type="ECO:0000313" key="5">
    <source>
        <dbReference type="EMBL" id="KAK4263359.1"/>
    </source>
</evidence>
<dbReference type="PANTHER" id="PTHR33415">
    <property type="entry name" value="PROTEIN EMBRYO DEFECTIVE 514"/>
    <property type="match status" value="1"/>
</dbReference>
<dbReference type="GO" id="GO:0009658">
    <property type="term" value="P:chloroplast organization"/>
    <property type="evidence" value="ECO:0007669"/>
    <property type="project" value="UniProtKB-ARBA"/>
</dbReference>
<keyword evidence="3" id="KW-0934">Plastid</keyword>
<protein>
    <recommendedName>
        <fullName evidence="7">DCL protein</fullName>
    </recommendedName>
</protein>